<evidence type="ECO:0000313" key="2">
    <source>
        <dbReference type="EMBL" id="KAF2195655.1"/>
    </source>
</evidence>
<dbReference type="EMBL" id="ML994610">
    <property type="protein sequence ID" value="KAF2195655.1"/>
    <property type="molecule type" value="Genomic_DNA"/>
</dbReference>
<reference evidence="2" key="1">
    <citation type="journal article" date="2020" name="Stud. Mycol.">
        <title>101 Dothideomycetes genomes: a test case for predicting lifestyles and emergence of pathogens.</title>
        <authorList>
            <person name="Haridas S."/>
            <person name="Albert R."/>
            <person name="Binder M."/>
            <person name="Bloem J."/>
            <person name="Labutti K."/>
            <person name="Salamov A."/>
            <person name="Andreopoulos B."/>
            <person name="Baker S."/>
            <person name="Barry K."/>
            <person name="Bills G."/>
            <person name="Bluhm B."/>
            <person name="Cannon C."/>
            <person name="Castanera R."/>
            <person name="Culley D."/>
            <person name="Daum C."/>
            <person name="Ezra D."/>
            <person name="Gonzalez J."/>
            <person name="Henrissat B."/>
            <person name="Kuo A."/>
            <person name="Liang C."/>
            <person name="Lipzen A."/>
            <person name="Lutzoni F."/>
            <person name="Magnuson J."/>
            <person name="Mondo S."/>
            <person name="Nolan M."/>
            <person name="Ohm R."/>
            <person name="Pangilinan J."/>
            <person name="Park H.-J."/>
            <person name="Ramirez L."/>
            <person name="Alfaro M."/>
            <person name="Sun H."/>
            <person name="Tritt A."/>
            <person name="Yoshinaga Y."/>
            <person name="Zwiers L.-H."/>
            <person name="Turgeon B."/>
            <person name="Goodwin S."/>
            <person name="Spatafora J."/>
            <person name="Crous P."/>
            <person name="Grigoriev I."/>
        </authorList>
    </citation>
    <scope>NUCLEOTIDE SEQUENCE</scope>
    <source>
        <strain evidence="2">CBS 207.26</strain>
    </source>
</reference>
<gene>
    <name evidence="2" type="ORF">K469DRAFT_758380</name>
</gene>
<feature type="region of interest" description="Disordered" evidence="1">
    <location>
        <begin position="15"/>
        <end position="75"/>
    </location>
</feature>
<proteinExistence type="predicted"/>
<accession>A0A6A6EWS2</accession>
<feature type="compositionally biased region" description="Pro residues" evidence="1">
    <location>
        <begin position="17"/>
        <end position="28"/>
    </location>
</feature>
<keyword evidence="3" id="KW-1185">Reference proteome</keyword>
<evidence type="ECO:0000313" key="3">
    <source>
        <dbReference type="Proteomes" id="UP000800200"/>
    </source>
</evidence>
<dbReference type="OrthoDB" id="3761924at2759"/>
<dbReference type="Proteomes" id="UP000800200">
    <property type="component" value="Unassembled WGS sequence"/>
</dbReference>
<name>A0A6A6EWS2_9PEZI</name>
<protein>
    <submittedName>
        <fullName evidence="2">Uncharacterized protein</fullName>
    </submittedName>
</protein>
<sequence>MEKIIVLANPIRSLKRMPPPNCIPPPEPHSSYSTTPNRPSTSAPSLSNSAPPNWPRPSVPLPSLRGFSKEPNDENAISTHSMCGIKRVLPDYSESLLDGNSTISNDNTMISSSADRKEDNKEAFRKGLEVMEHIKYRVPTPRMLLKSFKECTWRQTVTTRGPMLREDPRATFIPLRLSPKSALFFSLVWTGLQSLSLSRICLMADLKAGREKLPVANINSQQVKLVNDIREYKDQFDLESILIEVDYSFMASRLVRFQIIIQNRNAPQDLDETRNLFEVMMEDVRILCYRSVILSRMSTRERIITSKDIRYGVNNGSEFTTLTTRIPSSGYYRSTVLCEKSWIVQWLRTGIRNSLLFCNHQYGGHDGMRTFNDIPPIKKGHNRRNDNSLLNAILMDGRQFLIRAVDYEAIVCLTKGIYTVQEAGINGPRYDLIIEGSP</sequence>
<organism evidence="2 3">
    <name type="scientific">Zopfia rhizophila CBS 207.26</name>
    <dbReference type="NCBI Taxonomy" id="1314779"/>
    <lineage>
        <taxon>Eukaryota</taxon>
        <taxon>Fungi</taxon>
        <taxon>Dikarya</taxon>
        <taxon>Ascomycota</taxon>
        <taxon>Pezizomycotina</taxon>
        <taxon>Dothideomycetes</taxon>
        <taxon>Dothideomycetes incertae sedis</taxon>
        <taxon>Zopfiaceae</taxon>
        <taxon>Zopfia</taxon>
    </lineage>
</organism>
<feature type="compositionally biased region" description="Low complexity" evidence="1">
    <location>
        <begin position="39"/>
        <end position="51"/>
    </location>
</feature>
<evidence type="ECO:0000256" key="1">
    <source>
        <dbReference type="SAM" id="MobiDB-lite"/>
    </source>
</evidence>
<dbReference type="AlphaFoldDB" id="A0A6A6EWS2"/>